<dbReference type="EMBL" id="CP003588">
    <property type="protein sequence ID" value="AFK71234.1"/>
    <property type="molecule type" value="Genomic_DNA"/>
</dbReference>
<dbReference type="KEGG" id="ppi:YSA_08255"/>
<sequence>MGIYALRDSDMQHLEFCFYSRIQAAGLMPARSMLACCVTHGA</sequence>
<evidence type="ECO:0000313" key="2">
    <source>
        <dbReference type="Proteomes" id="UP000005268"/>
    </source>
</evidence>
<name>I3V0G3_PSEPU</name>
<dbReference type="AlphaFoldDB" id="I3V0G3"/>
<gene>
    <name evidence="1" type="ORF">YSA_08255</name>
</gene>
<dbReference type="Proteomes" id="UP000005268">
    <property type="component" value="Chromosome"/>
</dbReference>
<evidence type="ECO:0000313" key="1">
    <source>
        <dbReference type="EMBL" id="AFK71234.1"/>
    </source>
</evidence>
<dbReference type="HOGENOM" id="CLU_3256634_0_0_6"/>
<organism evidence="1 2">
    <name type="scientific">Pseudomonas putida ND6</name>
    <dbReference type="NCBI Taxonomy" id="231023"/>
    <lineage>
        <taxon>Bacteria</taxon>
        <taxon>Pseudomonadati</taxon>
        <taxon>Pseudomonadota</taxon>
        <taxon>Gammaproteobacteria</taxon>
        <taxon>Pseudomonadales</taxon>
        <taxon>Pseudomonadaceae</taxon>
        <taxon>Pseudomonas</taxon>
    </lineage>
</organism>
<reference evidence="1 2" key="1">
    <citation type="journal article" date="2012" name="J. Bacteriol.">
        <title>Complete Genome Sequence of the Naphthalene-Degrading Pseudomonas putida Strain ND6.</title>
        <authorList>
            <person name="Li S."/>
            <person name="Zhao H."/>
            <person name="Li Y."/>
            <person name="Niu S."/>
            <person name="Cai B."/>
        </authorList>
    </citation>
    <scope>NUCLEOTIDE SEQUENCE [LARGE SCALE GENOMIC DNA]</scope>
    <source>
        <strain evidence="1 2">ND6</strain>
    </source>
</reference>
<proteinExistence type="predicted"/>
<protein>
    <submittedName>
        <fullName evidence="1">Uncharacterized protein</fullName>
    </submittedName>
</protein>
<accession>I3V0G3</accession>